<evidence type="ECO:0000313" key="2">
    <source>
        <dbReference type="EMBL" id="KAL0953030.1"/>
    </source>
</evidence>
<name>A0ABR3JBG5_9AGAR</name>
<dbReference type="Proteomes" id="UP001556367">
    <property type="component" value="Unassembled WGS sequence"/>
</dbReference>
<evidence type="ECO:0000313" key="3">
    <source>
        <dbReference type="Proteomes" id="UP001556367"/>
    </source>
</evidence>
<feature type="signal peptide" evidence="1">
    <location>
        <begin position="1"/>
        <end position="22"/>
    </location>
</feature>
<comment type="caution">
    <text evidence="2">The sequence shown here is derived from an EMBL/GenBank/DDBJ whole genome shotgun (WGS) entry which is preliminary data.</text>
</comment>
<dbReference type="EMBL" id="JASNQZ010000010">
    <property type="protein sequence ID" value="KAL0953030.1"/>
    <property type="molecule type" value="Genomic_DNA"/>
</dbReference>
<keyword evidence="1" id="KW-0732">Signal</keyword>
<protein>
    <submittedName>
        <fullName evidence="2">Uncharacterized protein</fullName>
    </submittedName>
</protein>
<proteinExistence type="predicted"/>
<organism evidence="2 3">
    <name type="scientific">Hohenbuehelia grisea</name>
    <dbReference type="NCBI Taxonomy" id="104357"/>
    <lineage>
        <taxon>Eukaryota</taxon>
        <taxon>Fungi</taxon>
        <taxon>Dikarya</taxon>
        <taxon>Basidiomycota</taxon>
        <taxon>Agaricomycotina</taxon>
        <taxon>Agaricomycetes</taxon>
        <taxon>Agaricomycetidae</taxon>
        <taxon>Agaricales</taxon>
        <taxon>Pleurotineae</taxon>
        <taxon>Pleurotaceae</taxon>
        <taxon>Hohenbuehelia</taxon>
    </lineage>
</organism>
<feature type="chain" id="PRO_5047404353" evidence="1">
    <location>
        <begin position="23"/>
        <end position="100"/>
    </location>
</feature>
<sequence>MFPSPMRFAIMLILSMAISTQAVPVHTHERRARNVSIRFYKQRTPSTVNVACNTQQITDIKAAFGMAQAYARRAGARANDRNARFMRPFIRLFNSMGLFS</sequence>
<reference evidence="3" key="1">
    <citation type="submission" date="2024-06" db="EMBL/GenBank/DDBJ databases">
        <title>Multi-omics analyses provide insights into the biosynthesis of the anticancer antibiotic pleurotin in Hohenbuehelia grisea.</title>
        <authorList>
            <person name="Weaver J.A."/>
            <person name="Alberti F."/>
        </authorList>
    </citation>
    <scope>NUCLEOTIDE SEQUENCE [LARGE SCALE GENOMIC DNA]</scope>
    <source>
        <strain evidence="3">T-177</strain>
    </source>
</reference>
<evidence type="ECO:0000256" key="1">
    <source>
        <dbReference type="SAM" id="SignalP"/>
    </source>
</evidence>
<keyword evidence="3" id="KW-1185">Reference proteome</keyword>
<accession>A0ABR3JBG5</accession>
<gene>
    <name evidence="2" type="ORF">HGRIS_007232</name>
</gene>